<dbReference type="EMBL" id="JBHLUH010000001">
    <property type="protein sequence ID" value="MFC0526069.1"/>
    <property type="molecule type" value="Genomic_DNA"/>
</dbReference>
<organism evidence="2 3">
    <name type="scientific">Phytohabitans kaempferiae</name>
    <dbReference type="NCBI Taxonomy" id="1620943"/>
    <lineage>
        <taxon>Bacteria</taxon>
        <taxon>Bacillati</taxon>
        <taxon>Actinomycetota</taxon>
        <taxon>Actinomycetes</taxon>
        <taxon>Micromonosporales</taxon>
        <taxon>Micromonosporaceae</taxon>
    </lineage>
</organism>
<name>A0ABV6LUQ6_9ACTN</name>
<evidence type="ECO:0000313" key="2">
    <source>
        <dbReference type="EMBL" id="MFC0526069.1"/>
    </source>
</evidence>
<keyword evidence="1" id="KW-0472">Membrane</keyword>
<accession>A0ABV6LUQ6</accession>
<evidence type="ECO:0000256" key="1">
    <source>
        <dbReference type="SAM" id="Phobius"/>
    </source>
</evidence>
<gene>
    <name evidence="2" type="ORF">ACFFIA_00105</name>
</gene>
<protein>
    <submittedName>
        <fullName evidence="2">Uncharacterized protein</fullName>
    </submittedName>
</protein>
<feature type="transmembrane region" description="Helical" evidence="1">
    <location>
        <begin position="162"/>
        <end position="183"/>
    </location>
</feature>
<keyword evidence="1" id="KW-1133">Transmembrane helix</keyword>
<evidence type="ECO:0000313" key="3">
    <source>
        <dbReference type="Proteomes" id="UP001589867"/>
    </source>
</evidence>
<dbReference type="Proteomes" id="UP001589867">
    <property type="component" value="Unassembled WGS sequence"/>
</dbReference>
<keyword evidence="1" id="KW-0812">Transmembrane</keyword>
<keyword evidence="3" id="KW-1185">Reference proteome</keyword>
<proteinExistence type="predicted"/>
<dbReference type="RefSeq" id="WP_377243331.1">
    <property type="nucleotide sequence ID" value="NZ_JBHLUH010000001.1"/>
</dbReference>
<sequence length="561" mass="60673">MRCYHCGAGNVANYLVCVSCQRPRVIGPPPTVGAVAAPAQVTPTVIPAAPPPTPAMPISVPPLPTPQVVVSPRPAPPVIIPPGAAAPGASPQGGLLGGGRFARDSTRYLCAAAQTDSTYGKALIEHVVEDRVRAVASSPGIDLVTVLKYALAARRRHIIRDVLLVLTAPLAIILLILPAWAIVFGEQLVAQYGVVARRLRRHVFDPAHAPEPTRVRHQRRLAEIATHDRGNATVFPAYAPFVGFGPVVEAWSFALDLKHAAPDRTLVPFSVHDLYDHMAAGLSAIDLPGVSVEERVFAGGMDLQDGGDPRAEAELLPVPTDGPLPTASPGLVRHLREKTGGRNRSYLAVRVPGWSGELVVTIFLRFAHMPRQGALYVEASHCLLTPVKARYREVDRLRDRPTMRQLGRLALVSLVWAIPRLLQAFGNIAGLVSGPWADWLRRHADRRAIVQERSFNFGPVVSPRELASDQRFARYFQELDKEMYDKLIERQVLDLLTDFLERHGVDTTELSRRQNMILNHGVIVTGQGTLNAGSIAAGQGAVARTVNAAARTFSGGRGSGK</sequence>
<reference evidence="2 3" key="1">
    <citation type="submission" date="2024-09" db="EMBL/GenBank/DDBJ databases">
        <authorList>
            <person name="Sun Q."/>
            <person name="Mori K."/>
        </authorList>
    </citation>
    <scope>NUCLEOTIDE SEQUENCE [LARGE SCALE GENOMIC DNA]</scope>
    <source>
        <strain evidence="2 3">TBRC 3947</strain>
    </source>
</reference>
<comment type="caution">
    <text evidence="2">The sequence shown here is derived from an EMBL/GenBank/DDBJ whole genome shotgun (WGS) entry which is preliminary data.</text>
</comment>